<feature type="domain" description="B12-binding N-terminal" evidence="14">
    <location>
        <begin position="311"/>
        <end position="405"/>
    </location>
</feature>
<dbReference type="SUPFAM" id="SSF56507">
    <property type="entry name" value="Methionine synthase activation domain-like"/>
    <property type="match status" value="1"/>
</dbReference>
<dbReference type="InterPro" id="IPR050554">
    <property type="entry name" value="Met_Synthase/Corrinoid"/>
</dbReference>
<feature type="region of interest" description="Disordered" evidence="10">
    <location>
        <begin position="676"/>
        <end position="695"/>
    </location>
</feature>
<accession>A0ABX0XP19</accession>
<dbReference type="Proteomes" id="UP000734218">
    <property type="component" value="Unassembled WGS sequence"/>
</dbReference>
<evidence type="ECO:0000259" key="13">
    <source>
        <dbReference type="PROSITE" id="PS51332"/>
    </source>
</evidence>
<dbReference type="Pfam" id="PF02310">
    <property type="entry name" value="B12-binding"/>
    <property type="match status" value="1"/>
</dbReference>
<feature type="domain" description="AdoMet activation" evidence="12">
    <location>
        <begin position="558"/>
        <end position="908"/>
    </location>
</feature>
<dbReference type="SMART" id="SM01018">
    <property type="entry name" value="B12-binding_2"/>
    <property type="match status" value="1"/>
</dbReference>
<dbReference type="InterPro" id="IPR003759">
    <property type="entry name" value="Cbl-bd_cap"/>
</dbReference>
<sequence length="908" mass="99463">MAPVHDLPPNTQFVNIGERTNVTGSAAFKKLIMAGDYEAAVTVALNQVENGAQIIDVNMDEGLLDAVEAMTTFLKRIAAEPDIARVPVMVDSSKWEVIEAGLKCVSGKPIVNSISMKEGEDKFLKEARLCMAYGAAVVVMAFDEVGQADTQQRKVEICERAYKLLMSIGFPPEDIIFDANVFAVATGIEEHNNYGVDFIEAVKEIRRRCPHVHFSGGLSNLSFSFRGNEPVRRAMHSVFLFHAIPAGLDMAIVNAGQLDVYDQIDPELREACEDVILNRPQRQSDETPTDRLIRIAERYKGQKGTPADDKAALEWRSWPVEKRLEHALVKGLDAFVVEDTEEARQAAARPIEVIEGPLMDGMNVVGDLFGSGKMFLPQVVKSARVMKKAVAHLLPFIEAAKEPGAKGKGKIVLATVKGDVHDIGKNIVGVVLQCNGFEIIDLGVMVPWKTIIDAANDNNVDMIGLSGLITPSLDEMVTVAEEMARAGMTMPLLIGGATTSRVHTALKIDPAYPGAVVHVLDASRAVGVCTSLVSETQSADFVGRTKAEYDDIRVKRANASGSNLVTLEKARQNAFVADFALKPPAPRQPGIHRFDDWSLSDLVEVIDWTPFFRSWELAGIFPAILDDEVVGESARSLWADAQAMLTRIVDEKWLTARGVAGLWPAHRRGDDLFVQNRHSDDHRSPDGASVPPFIKVPDLDRTNEAGTRLPMLRQQVAKREGRANMCLADFVDPAGDWLGGFAVAIHGIEPHLARFKAAHDDYNDILLKALADRFAEAFAERLHQHVRTTLWGYAPNEQLTNEALIKEQYRGIRPAPGYPACPDHMLKPKLFEMLADGGDVAGGAVAGITLTESMAMWPTSAVSGFYFGHPEAAYFGVAQIGMDQVEDYAARRGVPKAEAERWLRPNLT</sequence>
<dbReference type="Pfam" id="PF00809">
    <property type="entry name" value="Pterin_bind"/>
    <property type="match status" value="1"/>
</dbReference>
<dbReference type="Gene3D" id="1.10.288.10">
    <property type="entry name" value="Cobalamin-dependent Methionine Synthase, domain 2"/>
    <property type="match status" value="1"/>
</dbReference>
<dbReference type="SUPFAM" id="SSF52242">
    <property type="entry name" value="Cobalamin (vitamin B12)-binding domain"/>
    <property type="match status" value="1"/>
</dbReference>
<dbReference type="InterPro" id="IPR011822">
    <property type="entry name" value="MetH"/>
</dbReference>
<dbReference type="Gene3D" id="3.40.50.280">
    <property type="entry name" value="Cobalamin-binding domain"/>
    <property type="match status" value="1"/>
</dbReference>
<comment type="catalytic activity">
    <reaction evidence="9">
        <text>(6S)-5-methyl-5,6,7,8-tetrahydrofolate + L-homocysteine = (6S)-5,6,7,8-tetrahydrofolate + L-methionine</text>
        <dbReference type="Rhea" id="RHEA:11172"/>
        <dbReference type="ChEBI" id="CHEBI:18608"/>
        <dbReference type="ChEBI" id="CHEBI:57453"/>
        <dbReference type="ChEBI" id="CHEBI:57844"/>
        <dbReference type="ChEBI" id="CHEBI:58199"/>
        <dbReference type="EC" id="2.1.1.13"/>
    </reaction>
</comment>
<dbReference type="CDD" id="cd00740">
    <property type="entry name" value="MeTr"/>
    <property type="match status" value="1"/>
</dbReference>
<evidence type="ECO:0000259" key="12">
    <source>
        <dbReference type="PROSITE" id="PS50974"/>
    </source>
</evidence>
<evidence type="ECO:0000256" key="10">
    <source>
        <dbReference type="SAM" id="MobiDB-lite"/>
    </source>
</evidence>
<dbReference type="InterPro" id="IPR037010">
    <property type="entry name" value="VitB12-dep_Met_synth_activ_sf"/>
</dbReference>
<keyword evidence="16" id="KW-1185">Reference proteome</keyword>
<evidence type="ECO:0000259" key="11">
    <source>
        <dbReference type="PROSITE" id="PS50972"/>
    </source>
</evidence>
<comment type="cofactor">
    <cofactor evidence="9">
        <name>methylcob(III)alamin</name>
        <dbReference type="ChEBI" id="CHEBI:28115"/>
    </cofactor>
</comment>
<dbReference type="PROSITE" id="PS50974">
    <property type="entry name" value="ADOMET_ACTIVATION"/>
    <property type="match status" value="1"/>
</dbReference>
<comment type="caution">
    <text evidence="15">The sequence shown here is derived from an EMBL/GenBank/DDBJ whole genome shotgun (WGS) entry which is preliminary data.</text>
</comment>
<keyword evidence="5 9" id="KW-0479">Metal-binding</keyword>
<evidence type="ECO:0000259" key="14">
    <source>
        <dbReference type="PROSITE" id="PS51337"/>
    </source>
</evidence>
<keyword evidence="6" id="KW-0677">Repeat</keyword>
<keyword evidence="9" id="KW-0862">Zinc</keyword>
<keyword evidence="3 9" id="KW-0846">Cobalamin</keyword>
<dbReference type="CDD" id="cd02069">
    <property type="entry name" value="methionine_synthase_B12_BD"/>
    <property type="match status" value="1"/>
</dbReference>
<dbReference type="InterPro" id="IPR004223">
    <property type="entry name" value="VitB12-dep_Met_synth_activ_dom"/>
</dbReference>
<dbReference type="Gene3D" id="3.10.196.10">
    <property type="entry name" value="Vitamin B12-dependent methionine synthase, activation domain"/>
    <property type="match status" value="1"/>
</dbReference>
<evidence type="ECO:0000256" key="7">
    <source>
        <dbReference type="ARBA" id="ARBA00023285"/>
    </source>
</evidence>
<gene>
    <name evidence="15" type="ORF">GGR88_001929</name>
</gene>
<dbReference type="PROSITE" id="PS51337">
    <property type="entry name" value="B12_BINDING_NTER"/>
    <property type="match status" value="1"/>
</dbReference>
<feature type="compositionally biased region" description="Basic and acidic residues" evidence="10">
    <location>
        <begin position="676"/>
        <end position="685"/>
    </location>
</feature>
<evidence type="ECO:0000256" key="2">
    <source>
        <dbReference type="ARBA" id="ARBA00022603"/>
    </source>
</evidence>
<name>A0ABX0XP19_9SPHN</name>
<dbReference type="EMBL" id="JAATJE010000002">
    <property type="protein sequence ID" value="NJC34415.1"/>
    <property type="molecule type" value="Genomic_DNA"/>
</dbReference>
<dbReference type="InterPro" id="IPR036724">
    <property type="entry name" value="Cobalamin-bd_sf"/>
</dbReference>
<dbReference type="InterPro" id="IPR006158">
    <property type="entry name" value="Cobalamin-bd"/>
</dbReference>
<evidence type="ECO:0000256" key="5">
    <source>
        <dbReference type="ARBA" id="ARBA00022723"/>
    </source>
</evidence>
<keyword evidence="9" id="KW-0949">S-adenosyl-L-methionine</keyword>
<protein>
    <recommendedName>
        <fullName evidence="8 9">Methionine synthase</fullName>
        <ecNumber evidence="8 9">2.1.1.13</ecNumber>
    </recommendedName>
    <alternativeName>
        <fullName evidence="9">5-methyltetrahydrofolate--homocysteine methyltransferase</fullName>
    </alternativeName>
</protein>
<evidence type="ECO:0000256" key="4">
    <source>
        <dbReference type="ARBA" id="ARBA00022679"/>
    </source>
</evidence>
<evidence type="ECO:0000256" key="6">
    <source>
        <dbReference type="ARBA" id="ARBA00022737"/>
    </source>
</evidence>
<dbReference type="InterPro" id="IPR011005">
    <property type="entry name" value="Dihydropteroate_synth-like_sf"/>
</dbReference>
<dbReference type="PROSITE" id="PS51332">
    <property type="entry name" value="B12_BINDING"/>
    <property type="match status" value="1"/>
</dbReference>
<evidence type="ECO:0000256" key="3">
    <source>
        <dbReference type="ARBA" id="ARBA00022628"/>
    </source>
</evidence>
<dbReference type="InterPro" id="IPR000489">
    <property type="entry name" value="Pterin-binding_dom"/>
</dbReference>
<dbReference type="PROSITE" id="PS50972">
    <property type="entry name" value="PTERIN_BINDING"/>
    <property type="match status" value="1"/>
</dbReference>
<comment type="cofactor">
    <cofactor evidence="9">
        <name>Zn(2+)</name>
        <dbReference type="ChEBI" id="CHEBI:29105"/>
    </cofactor>
</comment>
<comment type="pathway">
    <text evidence="9">Amino-acid biosynthesis; L-methionine biosynthesis via de novo pathway; L-methionine from L-homocysteine (MetH route): step 1/1.</text>
</comment>
<proteinExistence type="inferred from homology"/>
<organism evidence="15 16">
    <name type="scientific">Sphingomonas jejuensis</name>
    <dbReference type="NCBI Taxonomy" id="904715"/>
    <lineage>
        <taxon>Bacteria</taxon>
        <taxon>Pseudomonadati</taxon>
        <taxon>Pseudomonadota</taxon>
        <taxon>Alphaproteobacteria</taxon>
        <taxon>Sphingomonadales</taxon>
        <taxon>Sphingomonadaceae</taxon>
        <taxon>Sphingomonas</taxon>
    </lineage>
</organism>
<comment type="domain">
    <text evidence="9">Modular enzyme with four functionally distinct domains. The isolated Hcy-binding domain catalyzes methyl transfer from free methylcobalamin to homocysteine. The Hcy-binding domain in association with the pterin-binding domain catalyzes the methylation of cob(I)alamin by methyltetrahydrofolate and the methylation of homocysteine. The B12-binding domain binds the cofactor. The AdoMet activation domain binds S-adenosyl-L-methionine. Under aerobic conditions cob(I)alamin can be converted to inactive cob(II)alamin. Reductive methylation by S-adenosyl-L-methionine and flavodoxin regenerates methylcobalamin.</text>
</comment>
<dbReference type="Gene3D" id="1.10.1240.10">
    <property type="entry name" value="Methionine synthase domain"/>
    <property type="match status" value="1"/>
</dbReference>
<dbReference type="SUPFAM" id="SSF47644">
    <property type="entry name" value="Methionine synthase domain"/>
    <property type="match status" value="1"/>
</dbReference>
<dbReference type="Pfam" id="PF02607">
    <property type="entry name" value="B12-binding_2"/>
    <property type="match status" value="1"/>
</dbReference>
<dbReference type="Pfam" id="PF02965">
    <property type="entry name" value="Met_synt_B12"/>
    <property type="match status" value="1"/>
</dbReference>
<evidence type="ECO:0000313" key="15">
    <source>
        <dbReference type="EMBL" id="NJC34415.1"/>
    </source>
</evidence>
<keyword evidence="9" id="KW-0486">Methionine biosynthesis</keyword>
<reference evidence="15 16" key="1">
    <citation type="submission" date="2020-03" db="EMBL/GenBank/DDBJ databases">
        <title>Genomic Encyclopedia of Type Strains, Phase IV (KMG-IV): sequencing the most valuable type-strain genomes for metagenomic binning, comparative biology and taxonomic classification.</title>
        <authorList>
            <person name="Goeker M."/>
        </authorList>
    </citation>
    <scope>NUCLEOTIDE SEQUENCE [LARGE SCALE GENOMIC DNA]</scope>
    <source>
        <strain evidence="15 16">DSM 27651</strain>
    </source>
</reference>
<evidence type="ECO:0000313" key="16">
    <source>
        <dbReference type="Proteomes" id="UP000734218"/>
    </source>
</evidence>
<comment type="function">
    <text evidence="9">Catalyzes the transfer of a methyl group from methyl-cobalamin to homocysteine, yielding enzyme-bound cob(I)alamin and methionine. Subsequently, remethylates the cofactor using methyltetrahydrofolate.</text>
</comment>
<keyword evidence="2 9" id="KW-0489">Methyltransferase</keyword>
<dbReference type="GO" id="GO:0032259">
    <property type="term" value="P:methylation"/>
    <property type="evidence" value="ECO:0007669"/>
    <property type="project" value="UniProtKB-KW"/>
</dbReference>
<evidence type="ECO:0000256" key="9">
    <source>
        <dbReference type="PIRNR" id="PIRNR000381"/>
    </source>
</evidence>
<dbReference type="InterPro" id="IPR036594">
    <property type="entry name" value="Meth_synthase_dom"/>
</dbReference>
<feature type="domain" description="Pterin-binding" evidence="11">
    <location>
        <begin position="13"/>
        <end position="273"/>
    </location>
</feature>
<comment type="similarity">
    <text evidence="1">Belongs to the vitamin-B12 dependent methionine synthase family.</text>
</comment>
<dbReference type="RefSeq" id="WP_167954499.1">
    <property type="nucleotide sequence ID" value="NZ_JAATJE010000002.1"/>
</dbReference>
<dbReference type="SUPFAM" id="SSF51717">
    <property type="entry name" value="Dihydropteroate synthetase-like"/>
    <property type="match status" value="1"/>
</dbReference>
<dbReference type="PIRSF" id="PIRSF000381">
    <property type="entry name" value="MetH"/>
    <property type="match status" value="1"/>
</dbReference>
<dbReference type="InterPro" id="IPR033706">
    <property type="entry name" value="Met_synthase_B12-bd"/>
</dbReference>
<dbReference type="GO" id="GO:0008705">
    <property type="term" value="F:methionine synthase activity"/>
    <property type="evidence" value="ECO:0007669"/>
    <property type="project" value="UniProtKB-EC"/>
</dbReference>
<evidence type="ECO:0000256" key="1">
    <source>
        <dbReference type="ARBA" id="ARBA00010398"/>
    </source>
</evidence>
<keyword evidence="4 9" id="KW-0808">Transferase</keyword>
<feature type="domain" description="B12-binding" evidence="13">
    <location>
        <begin position="408"/>
        <end position="543"/>
    </location>
</feature>
<evidence type="ECO:0000256" key="8">
    <source>
        <dbReference type="NCBIfam" id="TIGR02082"/>
    </source>
</evidence>
<dbReference type="EC" id="2.1.1.13" evidence="8 9"/>
<dbReference type="Gene3D" id="3.20.20.20">
    <property type="entry name" value="Dihydropteroate synthase-like"/>
    <property type="match status" value="1"/>
</dbReference>
<dbReference type="PANTHER" id="PTHR45833">
    <property type="entry name" value="METHIONINE SYNTHASE"/>
    <property type="match status" value="1"/>
</dbReference>
<keyword evidence="9" id="KW-0028">Amino-acid biosynthesis</keyword>
<dbReference type="NCBIfam" id="TIGR02082">
    <property type="entry name" value="metH"/>
    <property type="match status" value="1"/>
</dbReference>
<keyword evidence="7 9" id="KW-0170">Cobalt</keyword>
<dbReference type="PANTHER" id="PTHR45833:SF1">
    <property type="entry name" value="METHIONINE SYNTHASE"/>
    <property type="match status" value="1"/>
</dbReference>